<dbReference type="InterPro" id="IPR057243">
    <property type="entry name" value="Integrin_I-EGF_CS"/>
</dbReference>
<dbReference type="OrthoDB" id="9930377at2759"/>
<evidence type="ECO:0000313" key="8">
    <source>
        <dbReference type="Proteomes" id="UP000269221"/>
    </source>
</evidence>
<accession>A0A3M0K1B8</accession>
<evidence type="ECO:0000313" key="7">
    <source>
        <dbReference type="EMBL" id="RMC06778.1"/>
    </source>
</evidence>
<reference evidence="7 8" key="1">
    <citation type="submission" date="2018-07" db="EMBL/GenBank/DDBJ databases">
        <title>A high quality draft genome assembly of the barn swallow (H. rustica rustica).</title>
        <authorList>
            <person name="Formenti G."/>
            <person name="Chiara M."/>
            <person name="Poveda L."/>
            <person name="Francoijs K.-J."/>
            <person name="Bonisoli-Alquati A."/>
            <person name="Canova L."/>
            <person name="Gianfranceschi L."/>
            <person name="Horner D.S."/>
            <person name="Saino N."/>
        </authorList>
    </citation>
    <scope>NUCLEOTIDE SEQUENCE [LARGE SCALE GENOMIC DNA]</scope>
    <source>
        <strain evidence="7">Chelidonia</strain>
        <tissue evidence="7">Blood</tissue>
    </source>
</reference>
<dbReference type="PROSITE" id="PS00243">
    <property type="entry name" value="I_EGF_1"/>
    <property type="match status" value="1"/>
</dbReference>
<feature type="signal peptide" evidence="5">
    <location>
        <begin position="1"/>
        <end position="18"/>
    </location>
</feature>
<gene>
    <name evidence="7" type="ORF">DUI87_16224</name>
</gene>
<dbReference type="FunFam" id="2.10.25.10:FF:000384">
    <property type="entry name" value="Integrin subunit beta like 1"/>
    <property type="match status" value="1"/>
</dbReference>
<dbReference type="Proteomes" id="UP000269221">
    <property type="component" value="Unassembled WGS sequence"/>
</dbReference>
<protein>
    <recommendedName>
        <fullName evidence="6">Integrin beta epidermal growth factor-like domain-containing protein</fullName>
    </recommendedName>
</protein>
<evidence type="ECO:0000256" key="3">
    <source>
        <dbReference type="ARBA" id="ARBA00022737"/>
    </source>
</evidence>
<keyword evidence="3" id="KW-0677">Repeat</keyword>
<feature type="domain" description="Integrin beta epidermal growth factor-like" evidence="6">
    <location>
        <begin position="42"/>
        <end position="80"/>
    </location>
</feature>
<feature type="chain" id="PRO_5018338304" description="Integrin beta epidermal growth factor-like domain-containing protein" evidence="5">
    <location>
        <begin position="19"/>
        <end position="205"/>
    </location>
</feature>
<evidence type="ECO:0000259" key="6">
    <source>
        <dbReference type="Pfam" id="PF23105"/>
    </source>
</evidence>
<organism evidence="7 8">
    <name type="scientific">Hirundo rustica rustica</name>
    <dbReference type="NCBI Taxonomy" id="333673"/>
    <lineage>
        <taxon>Eukaryota</taxon>
        <taxon>Metazoa</taxon>
        <taxon>Chordata</taxon>
        <taxon>Craniata</taxon>
        <taxon>Vertebrata</taxon>
        <taxon>Euteleostomi</taxon>
        <taxon>Archelosauria</taxon>
        <taxon>Archosauria</taxon>
        <taxon>Dinosauria</taxon>
        <taxon>Saurischia</taxon>
        <taxon>Theropoda</taxon>
        <taxon>Coelurosauria</taxon>
        <taxon>Aves</taxon>
        <taxon>Neognathae</taxon>
        <taxon>Neoaves</taxon>
        <taxon>Telluraves</taxon>
        <taxon>Australaves</taxon>
        <taxon>Passeriformes</taxon>
        <taxon>Sylvioidea</taxon>
        <taxon>Hirundinidae</taxon>
        <taxon>Hirundo</taxon>
    </lineage>
</organism>
<keyword evidence="4" id="KW-1015">Disulfide bond</keyword>
<dbReference type="Gene3D" id="2.10.25.10">
    <property type="entry name" value="Laminin"/>
    <property type="match status" value="1"/>
</dbReference>
<dbReference type="SUPFAM" id="SSF57196">
    <property type="entry name" value="EGF/Laminin"/>
    <property type="match status" value="1"/>
</dbReference>
<dbReference type="AlphaFoldDB" id="A0A3M0K1B8"/>
<keyword evidence="1" id="KW-0245">EGF-like domain</keyword>
<dbReference type="InterPro" id="IPR057073">
    <property type="entry name" value="EGF_integrin_2"/>
</dbReference>
<comment type="caution">
    <text evidence="7">The sequence shown here is derived from an EMBL/GenBank/DDBJ whole genome shotgun (WGS) entry which is preliminary data.</text>
</comment>
<dbReference type="Pfam" id="PF23105">
    <property type="entry name" value="EGF_integrin"/>
    <property type="match status" value="1"/>
</dbReference>
<evidence type="ECO:0000256" key="4">
    <source>
        <dbReference type="ARBA" id="ARBA00023157"/>
    </source>
</evidence>
<evidence type="ECO:0000256" key="2">
    <source>
        <dbReference type="ARBA" id="ARBA00022729"/>
    </source>
</evidence>
<keyword evidence="8" id="KW-1185">Reference proteome</keyword>
<keyword evidence="2 5" id="KW-0732">Signal</keyword>
<sequence length="205" mass="22794">MLGLLGLGLLLLLGPALPAGPPALRSGLGIPAPCRLSRAESELRCRVPGEKLCNGRGRCECGVCICQVTESGKYYGPLCECHDWVCETYDGKICTAVSKPQALVSILNCEFEFLNPFSKMDQTEHYIGYIPPNTFWQASEAKSSTLLCLTAWLKKNQNVCRKFNVVKVRRKGSKPGNKCKNFIYKWQLECTKPHAVQSVPQKRKI</sequence>
<dbReference type="EMBL" id="QRBI01000120">
    <property type="protein sequence ID" value="RMC06778.1"/>
    <property type="molecule type" value="Genomic_DNA"/>
</dbReference>
<dbReference type="STRING" id="333673.A0A3M0K1B8"/>
<evidence type="ECO:0000256" key="5">
    <source>
        <dbReference type="SAM" id="SignalP"/>
    </source>
</evidence>
<evidence type="ECO:0000256" key="1">
    <source>
        <dbReference type="ARBA" id="ARBA00022536"/>
    </source>
</evidence>
<proteinExistence type="predicted"/>
<name>A0A3M0K1B8_HIRRU</name>